<reference evidence="4" key="1">
    <citation type="submission" date="2012-06" db="EMBL/GenBank/DDBJ databases">
        <title>Complete sequence of chromosome of Desulfomonile tiedjei DSM 6799.</title>
        <authorList>
            <person name="Lucas S."/>
            <person name="Copeland A."/>
            <person name="Lapidus A."/>
            <person name="Glavina del Rio T."/>
            <person name="Dalin E."/>
            <person name="Tice H."/>
            <person name="Bruce D."/>
            <person name="Goodwin L."/>
            <person name="Pitluck S."/>
            <person name="Peters L."/>
            <person name="Ovchinnikova G."/>
            <person name="Zeytun A."/>
            <person name="Lu M."/>
            <person name="Kyrpides N."/>
            <person name="Mavromatis K."/>
            <person name="Ivanova N."/>
            <person name="Brettin T."/>
            <person name="Detter J.C."/>
            <person name="Han C."/>
            <person name="Larimer F."/>
            <person name="Land M."/>
            <person name="Hauser L."/>
            <person name="Markowitz V."/>
            <person name="Cheng J.-F."/>
            <person name="Hugenholtz P."/>
            <person name="Woyke T."/>
            <person name="Wu D."/>
            <person name="Spring S."/>
            <person name="Schroeder M."/>
            <person name="Brambilla E."/>
            <person name="Klenk H.-P."/>
            <person name="Eisen J.A."/>
        </authorList>
    </citation>
    <scope>NUCLEOTIDE SEQUENCE [LARGE SCALE GENOMIC DNA]</scope>
    <source>
        <strain evidence="4">ATCC 49306 / DSM 6799 / DCB-1</strain>
    </source>
</reference>
<evidence type="ECO:0000313" key="3">
    <source>
        <dbReference type="EMBL" id="AFM27890.1"/>
    </source>
</evidence>
<feature type="transmembrane region" description="Helical" evidence="2">
    <location>
        <begin position="151"/>
        <end position="171"/>
    </location>
</feature>
<evidence type="ECO:0000256" key="1">
    <source>
        <dbReference type="SAM" id="MobiDB-lite"/>
    </source>
</evidence>
<organism evidence="3 4">
    <name type="scientific">Desulfomonile tiedjei (strain ATCC 49306 / DSM 6799 / DCB-1)</name>
    <dbReference type="NCBI Taxonomy" id="706587"/>
    <lineage>
        <taxon>Bacteria</taxon>
        <taxon>Pseudomonadati</taxon>
        <taxon>Thermodesulfobacteriota</taxon>
        <taxon>Desulfomonilia</taxon>
        <taxon>Desulfomonilales</taxon>
        <taxon>Desulfomonilaceae</taxon>
        <taxon>Desulfomonile</taxon>
    </lineage>
</organism>
<feature type="region of interest" description="Disordered" evidence="1">
    <location>
        <begin position="94"/>
        <end position="134"/>
    </location>
</feature>
<evidence type="ECO:0000313" key="4">
    <source>
        <dbReference type="Proteomes" id="UP000006055"/>
    </source>
</evidence>
<proteinExistence type="predicted"/>
<sequence length="227" mass="24475">MEKRKITAREVLADIRVGKNDSSLMQKYSLSAQGLQSVFQKLLRAGLITQQELNDRNPVSEQTVDIGLFICPACGNIQGKEFVTCPRCQFSLPGKAGSGSTTATTTAVETERDETRKKPSVTKSPARHPDFRNESAPATDLLRMAGYCRTLGIAAIVTYVIAVIGILAYLFVPSPSFGVSVLIGLVALGIPAVVLSIIVFMTMRVLTEAIKFLLSSFEHHTSPSAGD</sequence>
<dbReference type="eggNOG" id="COG1520">
    <property type="taxonomic scope" value="Bacteria"/>
</dbReference>
<keyword evidence="2" id="KW-1133">Transmembrane helix</keyword>
<evidence type="ECO:0000256" key="2">
    <source>
        <dbReference type="SAM" id="Phobius"/>
    </source>
</evidence>
<keyword evidence="2" id="KW-0472">Membrane</keyword>
<dbReference type="RefSeq" id="WP_014812989.1">
    <property type="nucleotide sequence ID" value="NC_018025.1"/>
</dbReference>
<keyword evidence="2" id="KW-0812">Transmembrane</keyword>
<dbReference type="STRING" id="706587.Desti_5301"/>
<feature type="transmembrane region" description="Helical" evidence="2">
    <location>
        <begin position="177"/>
        <end position="201"/>
    </location>
</feature>
<dbReference type="Proteomes" id="UP000006055">
    <property type="component" value="Chromosome"/>
</dbReference>
<dbReference type="AlphaFoldDB" id="I4CE99"/>
<accession>I4CE99</accession>
<dbReference type="KEGG" id="dti:Desti_5301"/>
<dbReference type="HOGENOM" id="CLU_1218211_0_0_7"/>
<gene>
    <name evidence="3" type="ordered locus">Desti_5301</name>
</gene>
<keyword evidence="4" id="KW-1185">Reference proteome</keyword>
<dbReference type="EMBL" id="CP003360">
    <property type="protein sequence ID" value="AFM27890.1"/>
    <property type="molecule type" value="Genomic_DNA"/>
</dbReference>
<name>I4CE99_DESTA</name>
<protein>
    <submittedName>
        <fullName evidence="3">Uncharacterized protein</fullName>
    </submittedName>
</protein>